<dbReference type="CDD" id="cd02241">
    <property type="entry name" value="cupin_OxOx"/>
    <property type="match status" value="1"/>
</dbReference>
<keyword evidence="3 10" id="KW-0052">Apoplast</keyword>
<keyword evidence="5 7" id="KW-0479">Metal-binding</keyword>
<feature type="chain" id="PRO_5044529109" description="Germin-like protein" evidence="10">
    <location>
        <begin position="23"/>
        <end position="214"/>
    </location>
</feature>
<dbReference type="EMBL" id="JBEAFC010000009">
    <property type="protein sequence ID" value="KAL1542345.1"/>
    <property type="molecule type" value="Genomic_DNA"/>
</dbReference>
<evidence type="ECO:0000256" key="8">
    <source>
        <dbReference type="PIRSR" id="PIRSR601929-2"/>
    </source>
</evidence>
<evidence type="ECO:0000313" key="13">
    <source>
        <dbReference type="Proteomes" id="UP001567538"/>
    </source>
</evidence>
<comment type="caution">
    <text evidence="12">The sequence shown here is derived from an EMBL/GenBank/DDBJ whole genome shotgun (WGS) entry which is preliminary data.</text>
</comment>
<feature type="binding site" evidence="8">
    <location>
        <position position="152"/>
    </location>
    <ligand>
        <name>Mn(2+)</name>
        <dbReference type="ChEBI" id="CHEBI:29035"/>
    </ligand>
</feature>
<evidence type="ECO:0000256" key="5">
    <source>
        <dbReference type="ARBA" id="ARBA00022723"/>
    </source>
</evidence>
<dbReference type="InterPro" id="IPR006045">
    <property type="entry name" value="Cupin_1"/>
</dbReference>
<proteinExistence type="inferred from homology"/>
<keyword evidence="9" id="KW-1015">Disulfide bond</keyword>
<keyword evidence="10" id="KW-0732">Signal</keyword>
<dbReference type="InterPro" id="IPR014710">
    <property type="entry name" value="RmlC-like_jellyroll"/>
</dbReference>
<dbReference type="Pfam" id="PF00190">
    <property type="entry name" value="Cupin_1"/>
    <property type="match status" value="1"/>
</dbReference>
<dbReference type="InterPro" id="IPR001929">
    <property type="entry name" value="Germin"/>
</dbReference>
<dbReference type="PANTHER" id="PTHR31238">
    <property type="entry name" value="GERMIN-LIKE PROTEIN SUBFAMILY 3 MEMBER 3"/>
    <property type="match status" value="1"/>
</dbReference>
<dbReference type="SMART" id="SM00835">
    <property type="entry name" value="Cupin_1"/>
    <property type="match status" value="1"/>
</dbReference>
<sequence length="214" mass="23000">MASNHILLITLALISISRISFAFDSRPLQDFCVVDSTGKAPCKDPNLVTADDFLLTGFDRPGNTSNPYGSATAFASVATVPGFNTLGLTLARADFAPNGYLPPHIHHGASEVIVVLEGEMEVGFITSYPEYKYYSKVVRKGGVFIVPVGLLHTVRNVAEGNSAVVVAFNSQNPGFAFIPDGFMAAKPAVDSGHLAEAFKLDENTVKDLQTKMWF</sequence>
<organism evidence="12 13">
    <name type="scientific">Salvia divinorum</name>
    <name type="common">Maria pastora</name>
    <name type="synonym">Diviner's sage</name>
    <dbReference type="NCBI Taxonomy" id="28513"/>
    <lineage>
        <taxon>Eukaryota</taxon>
        <taxon>Viridiplantae</taxon>
        <taxon>Streptophyta</taxon>
        <taxon>Embryophyta</taxon>
        <taxon>Tracheophyta</taxon>
        <taxon>Spermatophyta</taxon>
        <taxon>Magnoliopsida</taxon>
        <taxon>eudicotyledons</taxon>
        <taxon>Gunneridae</taxon>
        <taxon>Pentapetalae</taxon>
        <taxon>asterids</taxon>
        <taxon>lamiids</taxon>
        <taxon>Lamiales</taxon>
        <taxon>Lamiaceae</taxon>
        <taxon>Nepetoideae</taxon>
        <taxon>Mentheae</taxon>
        <taxon>Salviinae</taxon>
        <taxon>Salvia</taxon>
        <taxon>Salvia subgen. Calosphace</taxon>
    </lineage>
</organism>
<dbReference type="SUPFAM" id="SSF51182">
    <property type="entry name" value="RmlC-like cupins"/>
    <property type="match status" value="1"/>
</dbReference>
<feature type="signal peptide" evidence="10">
    <location>
        <begin position="1"/>
        <end position="22"/>
    </location>
</feature>
<dbReference type="GO" id="GO:0048046">
    <property type="term" value="C:apoplast"/>
    <property type="evidence" value="ECO:0007669"/>
    <property type="project" value="UniProtKB-SubCell"/>
</dbReference>
<keyword evidence="4 10" id="KW-0964">Secreted</keyword>
<gene>
    <name evidence="12" type="ORF">AAHA92_26452</name>
</gene>
<feature type="binding site" evidence="8">
    <location>
        <position position="104"/>
    </location>
    <ligand>
        <name>Mn(2+)</name>
        <dbReference type="ChEBI" id="CHEBI:29035"/>
    </ligand>
</feature>
<evidence type="ECO:0000256" key="6">
    <source>
        <dbReference type="ARBA" id="ARBA00023211"/>
    </source>
</evidence>
<feature type="binding site" evidence="7">
    <location>
        <position position="106"/>
    </location>
    <ligand>
        <name>oxalate</name>
        <dbReference type="ChEBI" id="CHEBI:30623"/>
    </ligand>
</feature>
<evidence type="ECO:0000256" key="1">
    <source>
        <dbReference type="ARBA" id="ARBA00004271"/>
    </source>
</evidence>
<evidence type="ECO:0000313" key="12">
    <source>
        <dbReference type="EMBL" id="KAL1542345.1"/>
    </source>
</evidence>
<accession>A0ABD1GF20</accession>
<dbReference type="GO" id="GO:0030145">
    <property type="term" value="F:manganese ion binding"/>
    <property type="evidence" value="ECO:0007669"/>
    <property type="project" value="UniProtKB-UniRule"/>
</dbReference>
<dbReference type="InterPro" id="IPR011051">
    <property type="entry name" value="RmlC_Cupin_sf"/>
</dbReference>
<comment type="subcellular location">
    <subcellularLocation>
        <location evidence="1 10">Secreted</location>
        <location evidence="1 10">Extracellular space</location>
        <location evidence="1 10">Apoplast</location>
    </subcellularLocation>
</comment>
<feature type="domain" description="Cupin type-1" evidence="11">
    <location>
        <begin position="56"/>
        <end position="206"/>
    </location>
</feature>
<dbReference type="Proteomes" id="UP001567538">
    <property type="component" value="Unassembled WGS sequence"/>
</dbReference>
<evidence type="ECO:0000256" key="10">
    <source>
        <dbReference type="RuleBase" id="RU366015"/>
    </source>
</evidence>
<reference evidence="12 13" key="1">
    <citation type="submission" date="2024-06" db="EMBL/GenBank/DDBJ databases">
        <title>A chromosome level genome sequence of Diviner's sage (Salvia divinorum).</title>
        <authorList>
            <person name="Ford S.A."/>
            <person name="Ro D.-K."/>
            <person name="Ness R.W."/>
            <person name="Phillips M.A."/>
        </authorList>
    </citation>
    <scope>NUCLEOTIDE SEQUENCE [LARGE SCALE GENOMIC DNA]</scope>
    <source>
        <strain evidence="12">SAF-2024a</strain>
        <tissue evidence="12">Leaf</tissue>
    </source>
</reference>
<feature type="binding site" evidence="8">
    <location>
        <position position="106"/>
    </location>
    <ligand>
        <name>Mn(2+)</name>
        <dbReference type="ChEBI" id="CHEBI:29035"/>
    </ligand>
</feature>
<keyword evidence="13" id="KW-1185">Reference proteome</keyword>
<evidence type="ECO:0000256" key="9">
    <source>
        <dbReference type="PIRSR" id="PIRSR601929-3"/>
    </source>
</evidence>
<evidence type="ECO:0000256" key="4">
    <source>
        <dbReference type="ARBA" id="ARBA00022525"/>
    </source>
</evidence>
<evidence type="ECO:0000259" key="11">
    <source>
        <dbReference type="SMART" id="SM00835"/>
    </source>
</evidence>
<feature type="binding site" evidence="7">
    <location>
        <position position="111"/>
    </location>
    <ligand>
        <name>oxalate</name>
        <dbReference type="ChEBI" id="CHEBI:30623"/>
    </ligand>
</feature>
<dbReference type="Gene3D" id="2.60.120.10">
    <property type="entry name" value="Jelly Rolls"/>
    <property type="match status" value="1"/>
</dbReference>
<keyword evidence="6 7" id="KW-0464">Manganese</keyword>
<dbReference type="PRINTS" id="PR00325">
    <property type="entry name" value="GERMIN"/>
</dbReference>
<feature type="disulfide bond" evidence="9">
    <location>
        <begin position="32"/>
        <end position="42"/>
    </location>
</feature>
<evidence type="ECO:0000256" key="3">
    <source>
        <dbReference type="ARBA" id="ARBA00022523"/>
    </source>
</evidence>
<feature type="binding site" evidence="8">
    <location>
        <position position="111"/>
    </location>
    <ligand>
        <name>Mn(2+)</name>
        <dbReference type="ChEBI" id="CHEBI:29035"/>
    </ligand>
</feature>
<evidence type="ECO:0000256" key="2">
    <source>
        <dbReference type="ARBA" id="ARBA00007456"/>
    </source>
</evidence>
<protein>
    <recommendedName>
        <fullName evidence="10">Germin-like protein</fullName>
    </recommendedName>
</protein>
<comment type="similarity">
    <text evidence="2 10">Belongs to the germin family.</text>
</comment>
<dbReference type="AlphaFoldDB" id="A0ABD1GF20"/>
<evidence type="ECO:0000256" key="7">
    <source>
        <dbReference type="PIRSR" id="PIRSR601929-1"/>
    </source>
</evidence>
<name>A0ABD1GF20_SALDI</name>